<organism evidence="1 2">
    <name type="scientific">Lactuca sativa</name>
    <name type="common">Garden lettuce</name>
    <dbReference type="NCBI Taxonomy" id="4236"/>
    <lineage>
        <taxon>Eukaryota</taxon>
        <taxon>Viridiplantae</taxon>
        <taxon>Streptophyta</taxon>
        <taxon>Embryophyta</taxon>
        <taxon>Tracheophyta</taxon>
        <taxon>Spermatophyta</taxon>
        <taxon>Magnoliopsida</taxon>
        <taxon>eudicotyledons</taxon>
        <taxon>Gunneridae</taxon>
        <taxon>Pentapetalae</taxon>
        <taxon>asterids</taxon>
        <taxon>campanulids</taxon>
        <taxon>Asterales</taxon>
        <taxon>Asteraceae</taxon>
        <taxon>Cichorioideae</taxon>
        <taxon>Cichorieae</taxon>
        <taxon>Lactucinae</taxon>
        <taxon>Lactuca</taxon>
    </lineage>
</organism>
<evidence type="ECO:0000313" key="1">
    <source>
        <dbReference type="EMBL" id="KAJ0228551.1"/>
    </source>
</evidence>
<protein>
    <submittedName>
        <fullName evidence="1">Uncharacterized protein</fullName>
    </submittedName>
</protein>
<comment type="caution">
    <text evidence="1">The sequence shown here is derived from an EMBL/GenBank/DDBJ whole genome shotgun (WGS) entry which is preliminary data.</text>
</comment>
<reference evidence="1 2" key="1">
    <citation type="journal article" date="2017" name="Nat. Commun.">
        <title>Genome assembly with in vitro proximity ligation data and whole-genome triplication in lettuce.</title>
        <authorList>
            <person name="Reyes-Chin-Wo S."/>
            <person name="Wang Z."/>
            <person name="Yang X."/>
            <person name="Kozik A."/>
            <person name="Arikit S."/>
            <person name="Song C."/>
            <person name="Xia L."/>
            <person name="Froenicke L."/>
            <person name="Lavelle D.O."/>
            <person name="Truco M.J."/>
            <person name="Xia R."/>
            <person name="Zhu S."/>
            <person name="Xu C."/>
            <person name="Xu H."/>
            <person name="Xu X."/>
            <person name="Cox K."/>
            <person name="Korf I."/>
            <person name="Meyers B.C."/>
            <person name="Michelmore R.W."/>
        </authorList>
    </citation>
    <scope>NUCLEOTIDE SEQUENCE [LARGE SCALE GENOMIC DNA]</scope>
    <source>
        <strain evidence="2">cv. Salinas</strain>
        <tissue evidence="1">Seedlings</tissue>
    </source>
</reference>
<sequence>MFLKNRLSTAIRVMLLDSIFSDEFVLFQVTFIMKSVEIEPWLKFNPFSLSDSGFLGAISRNINIGDHLHLHIHPISSVSSLKTKFTMFSGLTVGQTALALRLLLATFSSKISSNINRPFGDEFRAARKASEEIRAQVEIKKYGKEVPLGTMLKILKAKGTKERKDAVQNESTPAAHQVQEYHCHILYTYRCSSGSIVVNFN</sequence>
<proteinExistence type="predicted"/>
<dbReference type="EMBL" id="NBSK02000001">
    <property type="protein sequence ID" value="KAJ0228551.1"/>
    <property type="molecule type" value="Genomic_DNA"/>
</dbReference>
<dbReference type="Proteomes" id="UP000235145">
    <property type="component" value="Unassembled WGS sequence"/>
</dbReference>
<gene>
    <name evidence="1" type="ORF">LSAT_V11C100036820</name>
</gene>
<name>A0A9R1WTL5_LACSA</name>
<evidence type="ECO:0000313" key="2">
    <source>
        <dbReference type="Proteomes" id="UP000235145"/>
    </source>
</evidence>
<keyword evidence="2" id="KW-1185">Reference proteome</keyword>
<dbReference type="AlphaFoldDB" id="A0A9R1WTL5"/>
<accession>A0A9R1WTL5</accession>